<dbReference type="Proteomes" id="UP000023152">
    <property type="component" value="Unassembled WGS sequence"/>
</dbReference>
<sequence>MDTSHESVVSCRIYLESEDSKDDIKVEERMKQIEMKELTFEELLRQSYNCLEWSDFQKMRNENLKLELADMNKNIIGTDESVKEILLSDDPSFKIIWTSLQQQIIFEKTKTIKNALVIMIAISEYMEDTGWINLKNVKNNDITNFQKLFQKELKYKFICNDNPKMNKNDINEFLTNIIVEQQLYKNSNKYDALIMIISGHGDDEMY</sequence>
<evidence type="ECO:0008006" key="3">
    <source>
        <dbReference type="Google" id="ProtNLM"/>
    </source>
</evidence>
<reference evidence="1 2" key="1">
    <citation type="journal article" date="2013" name="Curr. Biol.">
        <title>The Genome of the Foraminiferan Reticulomyxa filosa.</title>
        <authorList>
            <person name="Glockner G."/>
            <person name="Hulsmann N."/>
            <person name="Schleicher M."/>
            <person name="Noegel A.A."/>
            <person name="Eichinger L."/>
            <person name="Gallinger C."/>
            <person name="Pawlowski J."/>
            <person name="Sierra R."/>
            <person name="Euteneuer U."/>
            <person name="Pillet L."/>
            <person name="Moustafa A."/>
            <person name="Platzer M."/>
            <person name="Groth M."/>
            <person name="Szafranski K."/>
            <person name="Schliwa M."/>
        </authorList>
    </citation>
    <scope>NUCLEOTIDE SEQUENCE [LARGE SCALE GENOMIC DNA]</scope>
</reference>
<gene>
    <name evidence="1" type="ORF">RFI_29355</name>
</gene>
<organism evidence="1 2">
    <name type="scientific">Reticulomyxa filosa</name>
    <dbReference type="NCBI Taxonomy" id="46433"/>
    <lineage>
        <taxon>Eukaryota</taxon>
        <taxon>Sar</taxon>
        <taxon>Rhizaria</taxon>
        <taxon>Retaria</taxon>
        <taxon>Foraminifera</taxon>
        <taxon>Monothalamids</taxon>
        <taxon>Reticulomyxidae</taxon>
        <taxon>Reticulomyxa</taxon>
    </lineage>
</organism>
<evidence type="ECO:0000313" key="2">
    <source>
        <dbReference type="Proteomes" id="UP000023152"/>
    </source>
</evidence>
<name>X6M317_RETFI</name>
<dbReference type="OrthoDB" id="10004338at2759"/>
<dbReference type="EMBL" id="ASPP01025423">
    <property type="protein sequence ID" value="ETO08036.1"/>
    <property type="molecule type" value="Genomic_DNA"/>
</dbReference>
<keyword evidence="2" id="KW-1185">Reference proteome</keyword>
<proteinExistence type="predicted"/>
<dbReference type="AlphaFoldDB" id="X6M317"/>
<comment type="caution">
    <text evidence="1">The sequence shown here is derived from an EMBL/GenBank/DDBJ whole genome shotgun (WGS) entry which is preliminary data.</text>
</comment>
<protein>
    <recommendedName>
        <fullName evidence="3">Caspase family p20 domain-containing protein</fullName>
    </recommendedName>
</protein>
<dbReference type="Gene3D" id="3.40.50.1460">
    <property type="match status" value="1"/>
</dbReference>
<evidence type="ECO:0000313" key="1">
    <source>
        <dbReference type="EMBL" id="ETO08036.1"/>
    </source>
</evidence>
<accession>X6M317</accession>